<evidence type="ECO:0000256" key="1">
    <source>
        <dbReference type="SAM" id="MobiDB-lite"/>
    </source>
</evidence>
<dbReference type="Gene3D" id="2.60.120.260">
    <property type="entry name" value="Galactose-binding domain-like"/>
    <property type="match status" value="1"/>
</dbReference>
<feature type="region of interest" description="Disordered" evidence="1">
    <location>
        <begin position="150"/>
        <end position="211"/>
    </location>
</feature>
<dbReference type="AlphaFoldDB" id="A0A4V1M3Q3"/>
<name>A0A4V1M3Q3_TREME</name>
<evidence type="ECO:0000256" key="2">
    <source>
        <dbReference type="SAM" id="Phobius"/>
    </source>
</evidence>
<comment type="caution">
    <text evidence="3">The sequence shown here is derived from an EMBL/GenBank/DDBJ whole genome shotgun (WGS) entry which is preliminary data.</text>
</comment>
<dbReference type="Proteomes" id="UP000289152">
    <property type="component" value="Unassembled WGS sequence"/>
</dbReference>
<accession>A0A4V1M3Q3</accession>
<keyword evidence="2" id="KW-0472">Membrane</keyword>
<feature type="compositionally biased region" description="Low complexity" evidence="1">
    <location>
        <begin position="151"/>
        <end position="193"/>
    </location>
</feature>
<dbReference type="EMBL" id="SDIL01000063">
    <property type="protein sequence ID" value="RXK37667.1"/>
    <property type="molecule type" value="Genomic_DNA"/>
</dbReference>
<keyword evidence="2" id="KW-0812">Transmembrane</keyword>
<feature type="compositionally biased region" description="Polar residues" evidence="1">
    <location>
        <begin position="194"/>
        <end position="206"/>
    </location>
</feature>
<reference evidence="3 4" key="1">
    <citation type="submission" date="2016-06" db="EMBL/GenBank/DDBJ databases">
        <title>Evolution of pathogenesis and genome organization in the Tremellales.</title>
        <authorList>
            <person name="Cuomo C."/>
            <person name="Litvintseva A."/>
            <person name="Heitman J."/>
            <person name="Chen Y."/>
            <person name="Sun S."/>
            <person name="Springer D."/>
            <person name="Dromer F."/>
            <person name="Young S."/>
            <person name="Zeng Q."/>
            <person name="Chapman S."/>
            <person name="Gujja S."/>
            <person name="Saif S."/>
            <person name="Birren B."/>
        </authorList>
    </citation>
    <scope>NUCLEOTIDE SEQUENCE [LARGE SCALE GENOMIC DNA]</scope>
    <source>
        <strain evidence="3 4">ATCC 28783</strain>
    </source>
</reference>
<feature type="transmembrane region" description="Helical" evidence="2">
    <location>
        <begin position="236"/>
        <end position="253"/>
    </location>
</feature>
<proteinExistence type="predicted"/>
<keyword evidence="2" id="KW-1133">Transmembrane helix</keyword>
<evidence type="ECO:0000313" key="4">
    <source>
        <dbReference type="Proteomes" id="UP000289152"/>
    </source>
</evidence>
<dbReference type="OrthoDB" id="2576082at2759"/>
<gene>
    <name evidence="3" type="ORF">M231_05079</name>
</gene>
<dbReference type="InParanoid" id="A0A4V1M3Q3"/>
<keyword evidence="4" id="KW-1185">Reference proteome</keyword>
<protein>
    <submittedName>
        <fullName evidence="3">Uncharacterized protein</fullName>
    </submittedName>
</protein>
<organism evidence="3 4">
    <name type="scientific">Tremella mesenterica</name>
    <name type="common">Jelly fungus</name>
    <dbReference type="NCBI Taxonomy" id="5217"/>
    <lineage>
        <taxon>Eukaryota</taxon>
        <taxon>Fungi</taxon>
        <taxon>Dikarya</taxon>
        <taxon>Basidiomycota</taxon>
        <taxon>Agaricomycotina</taxon>
        <taxon>Tremellomycetes</taxon>
        <taxon>Tremellales</taxon>
        <taxon>Tremellaceae</taxon>
        <taxon>Tremella</taxon>
    </lineage>
</organism>
<evidence type="ECO:0000313" key="3">
    <source>
        <dbReference type="EMBL" id="RXK37667.1"/>
    </source>
</evidence>
<sequence>MLNRTLLLEDNSPYISYAGNWAYTYSNPAPRDPEVTRYSSANFHCSNTTGDSASLTWTGTDIVIHGARRFNHGWYSVSLDSGDKVYYDGRHIETQQYQYPIFNGTGLSDGLHTIVLTNECWKDPTRTTDGQLNVYVDIDFIQVHGTPIIQSSSTSSTASKSSSSNSSTSSSPSKTSSSTSLSSVSTSRSSQKSGMSEQSPTISTPLWAQPPKTAPIDLTSVTDHILNTGHRSRPPITIFLLLFVLLMVIPSLSNHL</sequence>